<keyword evidence="7 11" id="KW-0378">Hydrolase</keyword>
<keyword evidence="5 11" id="KW-0645">Protease</keyword>
<dbReference type="OMA" id="AENDMSY"/>
<dbReference type="EMBL" id="MSZS01000002">
    <property type="protein sequence ID" value="PKX97293.1"/>
    <property type="molecule type" value="Genomic_DNA"/>
</dbReference>
<dbReference type="PANTHER" id="PTHR33478">
    <property type="entry name" value="EXTRACELLULAR METALLOPROTEINASE MEP"/>
    <property type="match status" value="1"/>
</dbReference>
<comment type="cofactor">
    <cofactor evidence="1 11">
        <name>Zn(2+)</name>
        <dbReference type="ChEBI" id="CHEBI:29105"/>
    </cofactor>
</comment>
<evidence type="ECO:0000313" key="13">
    <source>
        <dbReference type="Proteomes" id="UP000234474"/>
    </source>
</evidence>
<dbReference type="Pfam" id="PF02128">
    <property type="entry name" value="Peptidase_M36"/>
    <property type="match status" value="1"/>
</dbReference>
<protein>
    <recommendedName>
        <fullName evidence="11">Extracellular metalloproteinase</fullName>
        <ecNumber evidence="11">3.4.24.-</ecNumber>
    </recommendedName>
    <alternativeName>
        <fullName evidence="11">Fungalysin</fullName>
    </alternativeName>
</protein>
<dbReference type="InterPro" id="IPR001842">
    <property type="entry name" value="Peptidase_M36"/>
</dbReference>
<comment type="subcellular location">
    <subcellularLocation>
        <location evidence="2 11">Secreted</location>
    </subcellularLocation>
</comment>
<keyword evidence="8 11" id="KW-0862">Zinc</keyword>
<gene>
    <name evidence="12" type="ORF">P174DRAFT_364836</name>
</gene>
<evidence type="ECO:0000256" key="11">
    <source>
        <dbReference type="RuleBase" id="RU364017"/>
    </source>
</evidence>
<dbReference type="GO" id="GO:0004222">
    <property type="term" value="F:metalloendopeptidase activity"/>
    <property type="evidence" value="ECO:0007669"/>
    <property type="project" value="InterPro"/>
</dbReference>
<accession>A0A2I1CI48</accession>
<dbReference type="OrthoDB" id="3227768at2759"/>
<reference evidence="13" key="1">
    <citation type="journal article" date="2018" name="Proc. Natl. Acad. Sci. U.S.A.">
        <title>Linking secondary metabolites to gene clusters through genome sequencing of six diverse Aspergillus species.</title>
        <authorList>
            <person name="Kaerboelling I."/>
            <person name="Vesth T.C."/>
            <person name="Frisvad J.C."/>
            <person name="Nybo J.L."/>
            <person name="Theobald S."/>
            <person name="Kuo A."/>
            <person name="Bowyer P."/>
            <person name="Matsuda Y."/>
            <person name="Mondo S."/>
            <person name="Lyhne E.K."/>
            <person name="Kogle M.E."/>
            <person name="Clum A."/>
            <person name="Lipzen A."/>
            <person name="Salamov A."/>
            <person name="Ngan C.Y."/>
            <person name="Daum C."/>
            <person name="Chiniquy J."/>
            <person name="Barry K."/>
            <person name="LaButti K."/>
            <person name="Haridas S."/>
            <person name="Simmons B.A."/>
            <person name="Magnuson J.K."/>
            <person name="Mortensen U.H."/>
            <person name="Larsen T.O."/>
            <person name="Grigoriev I.V."/>
            <person name="Baker S.E."/>
            <person name="Andersen M.R."/>
        </authorList>
    </citation>
    <scope>NUCLEOTIDE SEQUENCE [LARGE SCALE GENOMIC DNA]</scope>
    <source>
        <strain evidence="13">IBT 16806</strain>
    </source>
</reference>
<name>A0A2I1CI48_ASPN1</name>
<dbReference type="EC" id="3.4.24.-" evidence="11"/>
<dbReference type="GO" id="GO:0005576">
    <property type="term" value="C:extracellular region"/>
    <property type="evidence" value="ECO:0007669"/>
    <property type="project" value="UniProtKB-SubCell"/>
</dbReference>
<dbReference type="AlphaFoldDB" id="A0A2I1CI48"/>
<dbReference type="CDD" id="cd09596">
    <property type="entry name" value="M36"/>
    <property type="match status" value="1"/>
</dbReference>
<dbReference type="Gene3D" id="1.10.390.10">
    <property type="entry name" value="Neutral Protease Domain 2"/>
    <property type="match status" value="1"/>
</dbReference>
<dbReference type="InterPro" id="IPR027268">
    <property type="entry name" value="Peptidase_M4/M1_CTD_sf"/>
</dbReference>
<dbReference type="GO" id="GO:0008270">
    <property type="term" value="F:zinc ion binding"/>
    <property type="evidence" value="ECO:0007669"/>
    <property type="project" value="InterPro"/>
</dbReference>
<comment type="caution">
    <text evidence="12">The sequence shown here is derived from an EMBL/GenBank/DDBJ whole genome shotgun (WGS) entry which is preliminary data.</text>
</comment>
<evidence type="ECO:0000256" key="3">
    <source>
        <dbReference type="ARBA" id="ARBA00006006"/>
    </source>
</evidence>
<evidence type="ECO:0000256" key="5">
    <source>
        <dbReference type="ARBA" id="ARBA00022670"/>
    </source>
</evidence>
<comment type="similarity">
    <text evidence="3 11">Belongs to the peptidase M36 family.</text>
</comment>
<dbReference type="SUPFAM" id="SSF55486">
    <property type="entry name" value="Metalloproteases ('zincins'), catalytic domain"/>
    <property type="match status" value="1"/>
</dbReference>
<dbReference type="Proteomes" id="UP000234474">
    <property type="component" value="Unassembled WGS sequence"/>
</dbReference>
<dbReference type="PRINTS" id="PR00999">
    <property type="entry name" value="FUNGALYSIN"/>
</dbReference>
<dbReference type="VEuPathDB" id="FungiDB:P174DRAFT_364836"/>
<evidence type="ECO:0000256" key="2">
    <source>
        <dbReference type="ARBA" id="ARBA00004613"/>
    </source>
</evidence>
<evidence type="ECO:0000256" key="6">
    <source>
        <dbReference type="ARBA" id="ARBA00022723"/>
    </source>
</evidence>
<evidence type="ECO:0000256" key="8">
    <source>
        <dbReference type="ARBA" id="ARBA00022833"/>
    </source>
</evidence>
<dbReference type="RefSeq" id="XP_024685888.1">
    <property type="nucleotide sequence ID" value="XM_024822020.1"/>
</dbReference>
<keyword evidence="9 11" id="KW-0482">Metalloprotease</keyword>
<organism evidence="12 13">
    <name type="scientific">Aspergillus novofumigatus (strain IBT 16806)</name>
    <dbReference type="NCBI Taxonomy" id="1392255"/>
    <lineage>
        <taxon>Eukaryota</taxon>
        <taxon>Fungi</taxon>
        <taxon>Dikarya</taxon>
        <taxon>Ascomycota</taxon>
        <taxon>Pezizomycotina</taxon>
        <taxon>Eurotiomycetes</taxon>
        <taxon>Eurotiomycetidae</taxon>
        <taxon>Eurotiales</taxon>
        <taxon>Aspergillaceae</taxon>
        <taxon>Aspergillus</taxon>
        <taxon>Aspergillus subgen. Fumigati</taxon>
    </lineage>
</organism>
<proteinExistence type="inferred from homology"/>
<evidence type="ECO:0000313" key="12">
    <source>
        <dbReference type="EMBL" id="PKX97293.1"/>
    </source>
</evidence>
<dbReference type="PANTHER" id="PTHR33478:SF1">
    <property type="entry name" value="EXTRACELLULAR METALLOPROTEINASE MEP"/>
    <property type="match status" value="1"/>
</dbReference>
<keyword evidence="6 11" id="KW-0479">Metal-binding</keyword>
<evidence type="ECO:0000256" key="7">
    <source>
        <dbReference type="ARBA" id="ARBA00022801"/>
    </source>
</evidence>
<evidence type="ECO:0000256" key="9">
    <source>
        <dbReference type="ARBA" id="ARBA00023049"/>
    </source>
</evidence>
<sequence>MVRVVGRGSDAKSSTRNTLQKRLSYQVVPITRNDPTDGFDFVVNPETGSSPNGWVYSTNTSGNNALAFKGAQTNVAVETSPGIFAYYHDETTSPATPQNLGAAITNAFYVVNTLHDIFYIYGFTEAAFNFQDDNFGKGGQGNDRVTISVQDDHDTNKVNFYAPPDGKNGEMQLSLFDYTSPDRDSALEDDLIASLYAQGMANRLTGGGSAACFASSTSSGLLVGWGDAVADWVEQMDSVQDLVLGAYVMNNTVGIRRYPYSRDTSVNPLTYTDGPPSAARDDIGEVWANMLHNVLASLVDNRGWSSSFLTDSTGDSGNVVYMHLLVDGLSIQPCEPTFITARDAIIQADHNRYSGENYCILWRTFASRGLGFGAQEDNVNEYSVPPGC</sequence>
<dbReference type="GO" id="GO:0006508">
    <property type="term" value="P:proteolysis"/>
    <property type="evidence" value="ECO:0007669"/>
    <property type="project" value="UniProtKB-KW"/>
</dbReference>
<dbReference type="Gene3D" id="3.10.170.10">
    <property type="match status" value="1"/>
</dbReference>
<keyword evidence="4 11" id="KW-0964">Secreted</keyword>
<keyword evidence="13" id="KW-1185">Reference proteome</keyword>
<dbReference type="GeneID" id="36529346"/>
<evidence type="ECO:0000256" key="10">
    <source>
        <dbReference type="ARBA" id="ARBA00023145"/>
    </source>
</evidence>
<evidence type="ECO:0000256" key="1">
    <source>
        <dbReference type="ARBA" id="ARBA00001947"/>
    </source>
</evidence>
<keyword evidence="10 11" id="KW-0865">Zymogen</keyword>
<dbReference type="STRING" id="1392255.A0A2I1CI48"/>
<evidence type="ECO:0000256" key="4">
    <source>
        <dbReference type="ARBA" id="ARBA00022525"/>
    </source>
</evidence>
<dbReference type="InterPro" id="IPR050371">
    <property type="entry name" value="Fungal_virulence_M36"/>
</dbReference>